<sequence length="337" mass="34779">MIRIKKPSRIFTAMPTLAALAAAGCTLFAGPASAAADAGYPNRPIRIVIGFPAGGGADNTARLYGDALSKELGQPVIIDNKPGAGTTIAAETVAKAAPDGYTLYLATASVMGSDKVLYKNIKYEPSDFVPITRLVSAPLVLAVNKDTGIHSVADLIARAKAKPGALNYSSSGNGVITHLAGVHFSKLAGVQMTHVPYKGGAPSAQAVAAGDVQLTFATAPSIKPMIDAGKAVPIAVTSGQRSPANPDYPTIAESGVKGYDLSAWYGLFAPARTPPEIVDKLFAATRKVMANPELKRKFLAQGDEVSTSASVAEFQQFAAREGKIGIDLVLSSGAKLD</sequence>
<comment type="caution">
    <text evidence="3">The sequence shown here is derived from an EMBL/GenBank/DDBJ whole genome shotgun (WGS) entry which is preliminary data.</text>
</comment>
<evidence type="ECO:0000256" key="1">
    <source>
        <dbReference type="ARBA" id="ARBA00006987"/>
    </source>
</evidence>
<dbReference type="PANTHER" id="PTHR42928">
    <property type="entry name" value="TRICARBOXYLATE-BINDING PROTEIN"/>
    <property type="match status" value="1"/>
</dbReference>
<proteinExistence type="inferred from homology"/>
<dbReference type="CDD" id="cd13578">
    <property type="entry name" value="PBP2_Bug27"/>
    <property type="match status" value="1"/>
</dbReference>
<evidence type="ECO:0000313" key="4">
    <source>
        <dbReference type="Proteomes" id="UP000318141"/>
    </source>
</evidence>
<dbReference type="Gene3D" id="3.40.190.150">
    <property type="entry name" value="Bordetella uptake gene, domain 1"/>
    <property type="match status" value="1"/>
</dbReference>
<dbReference type="EMBL" id="VLJN01000010">
    <property type="protein sequence ID" value="TWG87285.1"/>
    <property type="molecule type" value="Genomic_DNA"/>
</dbReference>
<keyword evidence="4" id="KW-1185">Reference proteome</keyword>
<dbReference type="PIRSF" id="PIRSF017082">
    <property type="entry name" value="YflP"/>
    <property type="match status" value="1"/>
</dbReference>
<dbReference type="SUPFAM" id="SSF53850">
    <property type="entry name" value="Periplasmic binding protein-like II"/>
    <property type="match status" value="1"/>
</dbReference>
<dbReference type="AlphaFoldDB" id="A0A562BPR9"/>
<dbReference type="InterPro" id="IPR005064">
    <property type="entry name" value="BUG"/>
</dbReference>
<feature type="signal peptide" evidence="2">
    <location>
        <begin position="1"/>
        <end position="34"/>
    </location>
</feature>
<gene>
    <name evidence="3" type="ORF">L602_001800000940</name>
</gene>
<accession>A0A562BPR9</accession>
<dbReference type="PANTHER" id="PTHR42928:SF5">
    <property type="entry name" value="BLR1237 PROTEIN"/>
    <property type="match status" value="1"/>
</dbReference>
<dbReference type="Gene3D" id="3.40.190.10">
    <property type="entry name" value="Periplasmic binding protein-like II"/>
    <property type="match status" value="1"/>
</dbReference>
<name>A0A562BPR9_9BURK</name>
<dbReference type="Pfam" id="PF03401">
    <property type="entry name" value="TctC"/>
    <property type="match status" value="1"/>
</dbReference>
<evidence type="ECO:0000256" key="2">
    <source>
        <dbReference type="SAM" id="SignalP"/>
    </source>
</evidence>
<dbReference type="InterPro" id="IPR042100">
    <property type="entry name" value="Bug_dom1"/>
</dbReference>
<comment type="similarity">
    <text evidence="1">Belongs to the UPF0065 (bug) family.</text>
</comment>
<feature type="chain" id="PRO_5022077031" evidence="2">
    <location>
        <begin position="35"/>
        <end position="337"/>
    </location>
</feature>
<reference evidence="3 4" key="1">
    <citation type="submission" date="2019-07" db="EMBL/GenBank/DDBJ databases">
        <title>Genome sequencing of lignin-degrading bacterial isolates.</title>
        <authorList>
            <person name="Gladden J."/>
        </authorList>
    </citation>
    <scope>NUCLEOTIDE SEQUENCE [LARGE SCALE GENOMIC DNA]</scope>
    <source>
        <strain evidence="3 4">J11</strain>
    </source>
</reference>
<keyword evidence="2" id="KW-0732">Signal</keyword>
<dbReference type="Proteomes" id="UP000318141">
    <property type="component" value="Unassembled WGS sequence"/>
</dbReference>
<protein>
    <submittedName>
        <fullName evidence="3">Tripartite-type tricarboxylate transporter receptor subunit TctC</fullName>
    </submittedName>
</protein>
<keyword evidence="3" id="KW-0675">Receptor</keyword>
<evidence type="ECO:0000313" key="3">
    <source>
        <dbReference type="EMBL" id="TWG87285.1"/>
    </source>
</evidence>
<dbReference type="PROSITE" id="PS51257">
    <property type="entry name" value="PROKAR_LIPOPROTEIN"/>
    <property type="match status" value="1"/>
</dbReference>
<organism evidence="3 4">
    <name type="scientific">Cupriavidus gilardii J11</name>
    <dbReference type="NCBI Taxonomy" id="936133"/>
    <lineage>
        <taxon>Bacteria</taxon>
        <taxon>Pseudomonadati</taxon>
        <taxon>Pseudomonadota</taxon>
        <taxon>Betaproteobacteria</taxon>
        <taxon>Burkholderiales</taxon>
        <taxon>Burkholderiaceae</taxon>
        <taxon>Cupriavidus</taxon>
    </lineage>
</organism>